<keyword evidence="1" id="KW-0812">Transmembrane</keyword>
<evidence type="ECO:0000256" key="1">
    <source>
        <dbReference type="SAM" id="Phobius"/>
    </source>
</evidence>
<dbReference type="InterPro" id="IPR011011">
    <property type="entry name" value="Znf_FYVE_PHD"/>
</dbReference>
<evidence type="ECO:0008006" key="4">
    <source>
        <dbReference type="Google" id="ProtNLM"/>
    </source>
</evidence>
<dbReference type="EMBL" id="MCGO01000019">
    <property type="protein sequence ID" value="ORY45710.1"/>
    <property type="molecule type" value="Genomic_DNA"/>
</dbReference>
<sequence>MVNDKPLTVFVSVGDGKTVIVTISKLSTISDLKSLVELEVKGISPELVKGVVTSNGKQWPDTTVLGKLDGAQRGVLKVSLSTSLPGSAASRKEIKVTKSRDSSGNSTLCHTCRRATTNQCISCGKHLCPSCLQFDGEDPTKRKVKFAEGTAINMECPQCAQSAKSPLALVNNHWKTNGCCIIVVFAFIIAIIVFLLVKPRFPSV</sequence>
<name>A0A1Y2CF83_9FUNG</name>
<proteinExistence type="predicted"/>
<gene>
    <name evidence="2" type="ORF">BCR33DRAFT_716345</name>
</gene>
<dbReference type="SUPFAM" id="SSF54236">
    <property type="entry name" value="Ubiquitin-like"/>
    <property type="match status" value="1"/>
</dbReference>
<accession>A0A1Y2CF83</accession>
<keyword evidence="1" id="KW-0472">Membrane</keyword>
<evidence type="ECO:0000313" key="3">
    <source>
        <dbReference type="Proteomes" id="UP000193642"/>
    </source>
</evidence>
<dbReference type="InterPro" id="IPR029071">
    <property type="entry name" value="Ubiquitin-like_domsf"/>
</dbReference>
<dbReference type="OrthoDB" id="2105591at2759"/>
<dbReference type="AlphaFoldDB" id="A0A1Y2CF83"/>
<dbReference type="SUPFAM" id="SSF57903">
    <property type="entry name" value="FYVE/PHD zinc finger"/>
    <property type="match status" value="1"/>
</dbReference>
<evidence type="ECO:0000313" key="2">
    <source>
        <dbReference type="EMBL" id="ORY45710.1"/>
    </source>
</evidence>
<dbReference type="CDD" id="cd17039">
    <property type="entry name" value="Ubl_ubiquitin_like"/>
    <property type="match status" value="1"/>
</dbReference>
<reference evidence="2 3" key="1">
    <citation type="submission" date="2016-07" db="EMBL/GenBank/DDBJ databases">
        <title>Pervasive Adenine N6-methylation of Active Genes in Fungi.</title>
        <authorList>
            <consortium name="DOE Joint Genome Institute"/>
            <person name="Mondo S.J."/>
            <person name="Dannebaum R.O."/>
            <person name="Kuo R.C."/>
            <person name="Labutti K."/>
            <person name="Haridas S."/>
            <person name="Kuo A."/>
            <person name="Salamov A."/>
            <person name="Ahrendt S.R."/>
            <person name="Lipzen A."/>
            <person name="Sullivan W."/>
            <person name="Andreopoulos W.B."/>
            <person name="Clum A."/>
            <person name="Lindquist E."/>
            <person name="Daum C."/>
            <person name="Ramamoorthy G.K."/>
            <person name="Gryganskyi A."/>
            <person name="Culley D."/>
            <person name="Magnuson J.K."/>
            <person name="James T.Y."/>
            <person name="O'Malley M.A."/>
            <person name="Stajich J.E."/>
            <person name="Spatafora J.W."/>
            <person name="Visel A."/>
            <person name="Grigoriev I.V."/>
        </authorList>
    </citation>
    <scope>NUCLEOTIDE SEQUENCE [LARGE SCALE GENOMIC DNA]</scope>
    <source>
        <strain evidence="2 3">JEL800</strain>
    </source>
</reference>
<dbReference type="Proteomes" id="UP000193642">
    <property type="component" value="Unassembled WGS sequence"/>
</dbReference>
<comment type="caution">
    <text evidence="2">The sequence shown here is derived from an EMBL/GenBank/DDBJ whole genome shotgun (WGS) entry which is preliminary data.</text>
</comment>
<feature type="transmembrane region" description="Helical" evidence="1">
    <location>
        <begin position="174"/>
        <end position="197"/>
    </location>
</feature>
<protein>
    <recommendedName>
        <fullName evidence="4">Ubiquitin-like domain-containing protein</fullName>
    </recommendedName>
</protein>
<keyword evidence="3" id="KW-1185">Reference proteome</keyword>
<keyword evidence="1" id="KW-1133">Transmembrane helix</keyword>
<organism evidence="2 3">
    <name type="scientific">Rhizoclosmatium globosum</name>
    <dbReference type="NCBI Taxonomy" id="329046"/>
    <lineage>
        <taxon>Eukaryota</taxon>
        <taxon>Fungi</taxon>
        <taxon>Fungi incertae sedis</taxon>
        <taxon>Chytridiomycota</taxon>
        <taxon>Chytridiomycota incertae sedis</taxon>
        <taxon>Chytridiomycetes</taxon>
        <taxon>Chytridiales</taxon>
        <taxon>Chytriomycetaceae</taxon>
        <taxon>Rhizoclosmatium</taxon>
    </lineage>
</organism>